<gene>
    <name evidence="13" type="ORF">J2S64_000443</name>
</gene>
<protein>
    <submittedName>
        <fullName evidence="13">Uroporphyrin-III C-methyltransferase/precorrin-2 dehydrogenase/sirohydrochlorin ferrochelatase</fullName>
        <ecNumber evidence="13">1.3.1.76</ecNumber>
        <ecNumber evidence="13">2.1.1.107</ecNumber>
        <ecNumber evidence="13">4.99.1.4</ecNumber>
    </submittedName>
</protein>
<evidence type="ECO:0000256" key="8">
    <source>
        <dbReference type="ARBA" id="ARBA00023239"/>
    </source>
</evidence>
<evidence type="ECO:0000256" key="11">
    <source>
        <dbReference type="ARBA" id="ARBA00047561"/>
    </source>
</evidence>
<dbReference type="InterPro" id="IPR000878">
    <property type="entry name" value="4pyrrol_Mease"/>
</dbReference>
<sequence length="422" mass="43302">MFEPTAPREAPIHPLALRLSGKAVLCVGAGAVSERRVNQLLEAGAQVTVIAPAAVPGIEELADAGGLTWLRRGYGPGDLEGMWLAHTATGDRELDARVSADAEGLRIWCVNASDHAASSAWTPAVARTEEGITVAVTAGGDPRRAAGLRNAIALAADTGLLPLRRRRAGAGSVALVGGGPGDPGLITVTGRRLLAAADVVVADRLGPRDLLKELDPSVRIIEVGKAPGDHLASQDEINAVLVREARTGNRVVRLKGGDPFVLGRGGEEAAHCRENGVAVEVVPGVTSAVSVPAAAGIPVTHRGVAAGFSMATGHDELTELPARPDHTLVLLMGVARLGRNTATLLGRGLRPDTPVAVIERGWTPDQRVTIDRLDSIAATAEAIGVANPAVVVIGDVVRLSPHAAGRLAPAVPAPGRQPLPVA</sequence>
<dbReference type="EMBL" id="JAVDYI010000001">
    <property type="protein sequence ID" value="MDR7356752.1"/>
    <property type="molecule type" value="Genomic_DNA"/>
</dbReference>
<dbReference type="InterPro" id="IPR014776">
    <property type="entry name" value="4pyrrole_Mease_sub2"/>
</dbReference>
<dbReference type="GO" id="GO:0004851">
    <property type="term" value="F:uroporphyrin-III C-methyltransferase activity"/>
    <property type="evidence" value="ECO:0007669"/>
    <property type="project" value="UniProtKB-EC"/>
</dbReference>
<dbReference type="Gene3D" id="3.40.1010.10">
    <property type="entry name" value="Cobalt-precorrin-4 Transmethylase, Domain 1"/>
    <property type="match status" value="1"/>
</dbReference>
<name>A0ABU2BDN4_9MICC</name>
<keyword evidence="14" id="KW-1185">Reference proteome</keyword>
<dbReference type="SUPFAM" id="SSF51735">
    <property type="entry name" value="NAD(P)-binding Rossmann-fold domains"/>
    <property type="match status" value="1"/>
</dbReference>
<evidence type="ECO:0000256" key="1">
    <source>
        <dbReference type="ARBA" id="ARBA00005010"/>
    </source>
</evidence>
<dbReference type="Gene3D" id="3.40.50.720">
    <property type="entry name" value="NAD(P)-binding Rossmann-like Domain"/>
    <property type="match status" value="1"/>
</dbReference>
<comment type="caution">
    <text evidence="13">The sequence shown here is derived from an EMBL/GenBank/DDBJ whole genome shotgun (WGS) entry which is preliminary data.</text>
</comment>
<dbReference type="InterPro" id="IPR035996">
    <property type="entry name" value="4pyrrol_Methylase_sf"/>
</dbReference>
<dbReference type="NCBIfam" id="TIGR01470">
    <property type="entry name" value="cysG_Nterm"/>
    <property type="match status" value="1"/>
</dbReference>
<evidence type="ECO:0000256" key="2">
    <source>
        <dbReference type="ARBA" id="ARBA00022573"/>
    </source>
</evidence>
<dbReference type="PANTHER" id="PTHR45790">
    <property type="entry name" value="SIROHEME SYNTHASE-RELATED"/>
    <property type="match status" value="1"/>
</dbReference>
<dbReference type="EC" id="1.3.1.76" evidence="13"/>
<evidence type="ECO:0000259" key="12">
    <source>
        <dbReference type="Pfam" id="PF00590"/>
    </source>
</evidence>
<evidence type="ECO:0000256" key="4">
    <source>
        <dbReference type="ARBA" id="ARBA00022679"/>
    </source>
</evidence>
<keyword evidence="10" id="KW-0511">Multifunctional enzyme</keyword>
<dbReference type="RefSeq" id="WP_310287792.1">
    <property type="nucleotide sequence ID" value="NZ_BAAAWO010000001.1"/>
</dbReference>
<dbReference type="SUPFAM" id="SSF53790">
    <property type="entry name" value="Tetrapyrrole methylase"/>
    <property type="match status" value="1"/>
</dbReference>
<dbReference type="Gene3D" id="3.30.950.10">
    <property type="entry name" value="Methyltransferase, Cobalt-precorrin-4 Transmethylase, Domain 2"/>
    <property type="match status" value="1"/>
</dbReference>
<accession>A0ABU2BDN4</accession>
<dbReference type="Proteomes" id="UP001183817">
    <property type="component" value="Unassembled WGS sequence"/>
</dbReference>
<organism evidence="13 14">
    <name type="scientific">Paeniglutamicibacter sulfureus</name>
    <dbReference type="NCBI Taxonomy" id="43666"/>
    <lineage>
        <taxon>Bacteria</taxon>
        <taxon>Bacillati</taxon>
        <taxon>Actinomycetota</taxon>
        <taxon>Actinomycetes</taxon>
        <taxon>Micrococcales</taxon>
        <taxon>Micrococcaceae</taxon>
        <taxon>Paeniglutamicibacter</taxon>
    </lineage>
</organism>
<feature type="domain" description="Tetrapyrrole methylase" evidence="12">
    <location>
        <begin position="173"/>
        <end position="376"/>
    </location>
</feature>
<evidence type="ECO:0000256" key="10">
    <source>
        <dbReference type="ARBA" id="ARBA00023268"/>
    </source>
</evidence>
<dbReference type="NCBIfam" id="NF004790">
    <property type="entry name" value="PRK06136.1"/>
    <property type="match status" value="1"/>
</dbReference>
<keyword evidence="2" id="KW-0169">Cobalamin biosynthesis</keyword>
<dbReference type="PANTHER" id="PTHR45790:SF3">
    <property type="entry name" value="S-ADENOSYL-L-METHIONINE-DEPENDENT UROPORPHYRINOGEN III METHYLTRANSFERASE, CHLOROPLASTIC"/>
    <property type="match status" value="1"/>
</dbReference>
<dbReference type="Pfam" id="PF13241">
    <property type="entry name" value="NAD_binding_7"/>
    <property type="match status" value="1"/>
</dbReference>
<proteinExistence type="predicted"/>
<keyword evidence="3 13" id="KW-0489">Methyltransferase</keyword>
<dbReference type="GO" id="GO:0051266">
    <property type="term" value="F:sirohydrochlorin ferrochelatase activity"/>
    <property type="evidence" value="ECO:0007669"/>
    <property type="project" value="UniProtKB-EC"/>
</dbReference>
<dbReference type="EC" id="2.1.1.107" evidence="13"/>
<dbReference type="EC" id="4.99.1.4" evidence="13"/>
<evidence type="ECO:0000256" key="3">
    <source>
        <dbReference type="ARBA" id="ARBA00022603"/>
    </source>
</evidence>
<dbReference type="InterPro" id="IPR050161">
    <property type="entry name" value="Siro_Cobalamin_biosynth"/>
</dbReference>
<dbReference type="InterPro" id="IPR014777">
    <property type="entry name" value="4pyrrole_Mease_sub1"/>
</dbReference>
<dbReference type="Pfam" id="PF00590">
    <property type="entry name" value="TP_methylase"/>
    <property type="match status" value="1"/>
</dbReference>
<dbReference type="NCBIfam" id="TIGR01469">
    <property type="entry name" value="cobA_cysG_Cterm"/>
    <property type="match status" value="1"/>
</dbReference>
<keyword evidence="7" id="KW-0520">NAD</keyword>
<evidence type="ECO:0000313" key="13">
    <source>
        <dbReference type="EMBL" id="MDR7356752.1"/>
    </source>
</evidence>
<dbReference type="InterPro" id="IPR006366">
    <property type="entry name" value="CobA/CysG_C"/>
</dbReference>
<evidence type="ECO:0000313" key="14">
    <source>
        <dbReference type="Proteomes" id="UP001183817"/>
    </source>
</evidence>
<dbReference type="PIRSF" id="PIRSF036426">
    <property type="entry name" value="Sirohaem_synth"/>
    <property type="match status" value="1"/>
</dbReference>
<keyword evidence="9" id="KW-0627">Porphyrin biosynthesis</keyword>
<comment type="catalytic activity">
    <reaction evidence="11">
        <text>precorrin-2 + NAD(+) = sirohydrochlorin + NADH + 2 H(+)</text>
        <dbReference type="Rhea" id="RHEA:15613"/>
        <dbReference type="ChEBI" id="CHEBI:15378"/>
        <dbReference type="ChEBI" id="CHEBI:57540"/>
        <dbReference type="ChEBI" id="CHEBI:57945"/>
        <dbReference type="ChEBI" id="CHEBI:58351"/>
        <dbReference type="ChEBI" id="CHEBI:58827"/>
        <dbReference type="EC" id="1.3.1.76"/>
    </reaction>
</comment>
<dbReference type="InterPro" id="IPR006367">
    <property type="entry name" value="Sirohaem_synthase_N"/>
</dbReference>
<keyword evidence="4 13" id="KW-0808">Transferase</keyword>
<evidence type="ECO:0000256" key="7">
    <source>
        <dbReference type="ARBA" id="ARBA00023027"/>
    </source>
</evidence>
<dbReference type="GO" id="GO:0032259">
    <property type="term" value="P:methylation"/>
    <property type="evidence" value="ECO:0007669"/>
    <property type="project" value="UniProtKB-KW"/>
</dbReference>
<evidence type="ECO:0000256" key="9">
    <source>
        <dbReference type="ARBA" id="ARBA00023244"/>
    </source>
</evidence>
<dbReference type="CDD" id="cd11642">
    <property type="entry name" value="SUMT"/>
    <property type="match status" value="1"/>
</dbReference>
<evidence type="ECO:0000256" key="6">
    <source>
        <dbReference type="ARBA" id="ARBA00023002"/>
    </source>
</evidence>
<keyword evidence="8 13" id="KW-0456">Lyase</keyword>
<dbReference type="InterPro" id="IPR012409">
    <property type="entry name" value="Sirohaem_synth"/>
</dbReference>
<keyword evidence="5" id="KW-0949">S-adenosyl-L-methionine</keyword>
<comment type="pathway">
    <text evidence="1">Porphyrin-containing compound metabolism; siroheme biosynthesis; sirohydrochlorin from precorrin-2: step 1/1.</text>
</comment>
<keyword evidence="6 13" id="KW-0560">Oxidoreductase</keyword>
<dbReference type="GO" id="GO:0043115">
    <property type="term" value="F:precorrin-2 dehydrogenase activity"/>
    <property type="evidence" value="ECO:0007669"/>
    <property type="project" value="UniProtKB-EC"/>
</dbReference>
<dbReference type="InterPro" id="IPR036291">
    <property type="entry name" value="NAD(P)-bd_dom_sf"/>
</dbReference>
<evidence type="ECO:0000256" key="5">
    <source>
        <dbReference type="ARBA" id="ARBA00022691"/>
    </source>
</evidence>
<reference evidence="13 14" key="1">
    <citation type="submission" date="2023-07" db="EMBL/GenBank/DDBJ databases">
        <title>Sequencing the genomes of 1000 actinobacteria strains.</title>
        <authorList>
            <person name="Klenk H.-P."/>
        </authorList>
    </citation>
    <scope>NUCLEOTIDE SEQUENCE [LARGE SCALE GENOMIC DNA]</scope>
    <source>
        <strain evidence="13 14">DSM 20167</strain>
    </source>
</reference>